<feature type="region of interest" description="Disordered" evidence="1">
    <location>
        <begin position="66"/>
        <end position="86"/>
    </location>
</feature>
<dbReference type="EMBL" id="BAYX01000001">
    <property type="protein sequence ID" value="GAJ90544.1"/>
    <property type="molecule type" value="Genomic_DNA"/>
</dbReference>
<feature type="compositionally biased region" description="Acidic residues" evidence="1">
    <location>
        <begin position="71"/>
        <end position="86"/>
    </location>
</feature>
<feature type="transmembrane region" description="Helical" evidence="2">
    <location>
        <begin position="39"/>
        <end position="58"/>
    </location>
</feature>
<organism evidence="3 4">
    <name type="scientific">Rhizobium rhizogenes NBRC 13257</name>
    <dbReference type="NCBI Taxonomy" id="1220581"/>
    <lineage>
        <taxon>Bacteria</taxon>
        <taxon>Pseudomonadati</taxon>
        <taxon>Pseudomonadota</taxon>
        <taxon>Alphaproteobacteria</taxon>
        <taxon>Hyphomicrobiales</taxon>
        <taxon>Rhizobiaceae</taxon>
        <taxon>Rhizobium/Agrobacterium group</taxon>
        <taxon>Rhizobium</taxon>
    </lineage>
</organism>
<evidence type="ECO:0000256" key="2">
    <source>
        <dbReference type="SAM" id="Phobius"/>
    </source>
</evidence>
<gene>
    <name evidence="3" type="ORF">RRH01S_01_00070</name>
</gene>
<feature type="transmembrane region" description="Helical" evidence="2">
    <location>
        <begin position="14"/>
        <end position="33"/>
    </location>
</feature>
<keyword evidence="2" id="KW-1133">Transmembrane helix</keyword>
<evidence type="ECO:0008006" key="5">
    <source>
        <dbReference type="Google" id="ProtNLM"/>
    </source>
</evidence>
<dbReference type="GeneID" id="86849208"/>
<proteinExistence type="predicted"/>
<evidence type="ECO:0000256" key="1">
    <source>
        <dbReference type="SAM" id="MobiDB-lite"/>
    </source>
</evidence>
<dbReference type="RefSeq" id="WP_007689758.1">
    <property type="nucleotide sequence ID" value="NZ_BAYX01000001.1"/>
</dbReference>
<dbReference type="AlphaFoldDB" id="A0AA87Q104"/>
<name>A0AA87Q104_RHIRH</name>
<protein>
    <recommendedName>
        <fullName evidence="5">DUF3329 domain-containing protein</fullName>
    </recommendedName>
</protein>
<sequence length="86" mass="9602">MQLIDPNHPVYKPLWVRVLIVGVCLGWATIEAFGPEPFWAVIVGGLGLYSGWVLLLNFKPEPPKAEVESIVADDQDENDEPTDEKK</sequence>
<dbReference type="Proteomes" id="UP000026941">
    <property type="component" value="Unassembled WGS sequence"/>
</dbReference>
<evidence type="ECO:0000313" key="4">
    <source>
        <dbReference type="Proteomes" id="UP000026941"/>
    </source>
</evidence>
<keyword evidence="2" id="KW-0472">Membrane</keyword>
<comment type="caution">
    <text evidence="3">The sequence shown here is derived from an EMBL/GenBank/DDBJ whole genome shotgun (WGS) entry which is preliminary data.</text>
</comment>
<evidence type="ECO:0000313" key="3">
    <source>
        <dbReference type="EMBL" id="GAJ90544.1"/>
    </source>
</evidence>
<keyword evidence="2" id="KW-0812">Transmembrane</keyword>
<reference evidence="3 4" key="1">
    <citation type="submission" date="2014-05" db="EMBL/GenBank/DDBJ databases">
        <title>Whole genome shotgun sequence of Rhizobium rhizogenes NBRC 13257.</title>
        <authorList>
            <person name="Katano-Makiyama Y."/>
            <person name="Hosoyama A."/>
            <person name="Hashimoto M."/>
            <person name="Hosoyama Y."/>
            <person name="Noguchi M."/>
            <person name="Tsuchikane K."/>
            <person name="Kimura A."/>
            <person name="Ohji S."/>
            <person name="Ichikawa N."/>
            <person name="Yamazoe A."/>
            <person name="Fujita N."/>
        </authorList>
    </citation>
    <scope>NUCLEOTIDE SEQUENCE [LARGE SCALE GENOMIC DNA]</scope>
    <source>
        <strain evidence="3 4">NBRC 13257</strain>
    </source>
</reference>
<accession>A0AA87Q104</accession>